<dbReference type="Pfam" id="PF00249">
    <property type="entry name" value="Myb_DNA-binding"/>
    <property type="match status" value="1"/>
</dbReference>
<proteinExistence type="predicted"/>
<feature type="compositionally biased region" description="Polar residues" evidence="3">
    <location>
        <begin position="332"/>
        <end position="343"/>
    </location>
</feature>
<comment type="caution">
    <text evidence="6">The sequence shown here is derived from an EMBL/GenBank/DDBJ whole genome shotgun (WGS) entry which is preliminary data.</text>
</comment>
<reference evidence="7" key="1">
    <citation type="submission" date="2016-06" db="EMBL/GenBank/DDBJ databases">
        <title>Parallel loss of symbiosis genes in relatives of nitrogen-fixing non-legume Parasponia.</title>
        <authorList>
            <person name="Van Velzen R."/>
            <person name="Holmer R."/>
            <person name="Bu F."/>
            <person name="Rutten L."/>
            <person name="Van Zeijl A."/>
            <person name="Liu W."/>
            <person name="Santuari L."/>
            <person name="Cao Q."/>
            <person name="Sharma T."/>
            <person name="Shen D."/>
            <person name="Roswanjaya Y."/>
            <person name="Wardhani T."/>
            <person name="Kalhor M.S."/>
            <person name="Jansen J."/>
            <person name="Van den Hoogen J."/>
            <person name="Gungor B."/>
            <person name="Hartog M."/>
            <person name="Hontelez J."/>
            <person name="Verver J."/>
            <person name="Yang W.-C."/>
            <person name="Schijlen E."/>
            <person name="Repin R."/>
            <person name="Schilthuizen M."/>
            <person name="Schranz E."/>
            <person name="Heidstra R."/>
            <person name="Miyata K."/>
            <person name="Fedorova E."/>
            <person name="Kohlen W."/>
            <person name="Bisseling T."/>
            <person name="Smit S."/>
            <person name="Geurts R."/>
        </authorList>
    </citation>
    <scope>NUCLEOTIDE SEQUENCE [LARGE SCALE GENOMIC DNA]</scope>
    <source>
        <strain evidence="7">cv. RG33-2</strain>
    </source>
</reference>
<evidence type="ECO:0000259" key="5">
    <source>
        <dbReference type="PROSITE" id="PS51294"/>
    </source>
</evidence>
<dbReference type="SUPFAM" id="SSF46689">
    <property type="entry name" value="Homeodomain-like"/>
    <property type="match status" value="1"/>
</dbReference>
<feature type="domain" description="HTH myb-type" evidence="5">
    <location>
        <begin position="194"/>
        <end position="251"/>
    </location>
</feature>
<dbReference type="InterPro" id="IPR009057">
    <property type="entry name" value="Homeodomain-like_sf"/>
</dbReference>
<feature type="region of interest" description="Disordered" evidence="3">
    <location>
        <begin position="332"/>
        <end position="360"/>
    </location>
</feature>
<feature type="domain" description="Myb-like" evidence="4">
    <location>
        <begin position="194"/>
        <end position="247"/>
    </location>
</feature>
<evidence type="ECO:0000256" key="3">
    <source>
        <dbReference type="SAM" id="MobiDB-lite"/>
    </source>
</evidence>
<dbReference type="InParanoid" id="A0A2P5F1D7"/>
<keyword evidence="2" id="KW-0539">Nucleus</keyword>
<evidence type="ECO:0000313" key="6">
    <source>
        <dbReference type="EMBL" id="PON91604.1"/>
    </source>
</evidence>
<feature type="region of interest" description="Disordered" evidence="3">
    <location>
        <begin position="406"/>
        <end position="427"/>
    </location>
</feature>
<dbReference type="AlphaFoldDB" id="A0A2P5F1D7"/>
<dbReference type="FunCoup" id="A0A2P5F1D7">
    <property type="interactions" value="297"/>
</dbReference>
<dbReference type="OrthoDB" id="608866at2759"/>
<dbReference type="InterPro" id="IPR001005">
    <property type="entry name" value="SANT/Myb"/>
</dbReference>
<sequence>MIEKAKKQRKGSVSEEDIATLLQRYTATTVLALLHEVANCTEVKIDWNALVEKTSTGISNAKEYQMLWRHLAYRHTLLEDFEDGAQPLDDDSDLEYELEAVPAVSTEASTEAAACVKVLIASGLPSDSIPSGSTVEAPLTINIPNGLSSRALDQQSCSMQGTNITVPVSVQKQPVPSAPFADLDTNGSVGGNLQNRRKRKPWSEAEDMELIAAVKKCGEGNWANMLRGDFKGDRTASQLSQRWSIIRKRNGNLNLGCQSNGTQLSEAQLAARHAMSVALKMPVKSITAGTATTNSLARTNSAGNSAVTNATKHSMLITGETSMGGSSFLQSLKQSQENLTSKPSPVGSLGPTAKSRVPLKKPVLKSAPTSDAMVRATAVAAGARIASPSDAASLLKAAQAKNAVHIMPTGGGPVKSSMATSGMPTHSEGHPNVHYIRTGLASTPISTYPAATPSASTPSSVKAIPPAVQHTPTVNGASLDVCSKQNNDVSCTQACELPSKQAVKTEEISISELGPPTKEQIQGDQACISANSEGELVKENKLASNAEDESVKENKVASPDINVELKGTSDIGNLASSMNVMTAENGNQVIIDVQPKGTEIENDTEMIDSIAGAGDNHGAVEEDGENQNIDEMQEDLPAAEACSEKLEIVCKEAV</sequence>
<evidence type="ECO:0000259" key="4">
    <source>
        <dbReference type="PROSITE" id="PS50090"/>
    </source>
</evidence>
<evidence type="ECO:0000313" key="7">
    <source>
        <dbReference type="Proteomes" id="UP000237000"/>
    </source>
</evidence>
<dbReference type="STRING" id="63057.A0A2P5F1D7"/>
<dbReference type="Gene3D" id="1.10.10.60">
    <property type="entry name" value="Homeodomain-like"/>
    <property type="match status" value="1"/>
</dbReference>
<dbReference type="InterPro" id="IPR017930">
    <property type="entry name" value="Myb_dom"/>
</dbReference>
<protein>
    <submittedName>
        <fullName evidence="6">GAMYB transcription factor</fullName>
    </submittedName>
</protein>
<dbReference type="EMBL" id="JXTC01000073">
    <property type="protein sequence ID" value="PON91604.1"/>
    <property type="molecule type" value="Genomic_DNA"/>
</dbReference>
<comment type="subcellular location">
    <subcellularLocation>
        <location evidence="1">Nucleus</location>
    </subcellularLocation>
</comment>
<dbReference type="PANTHER" id="PTHR47206:SF1">
    <property type="entry name" value="HOMEODOMAIN-LIKE SUPERFAMILY PROTEIN"/>
    <property type="match status" value="1"/>
</dbReference>
<gene>
    <name evidence="6" type="ORF">TorRG33x02_126430</name>
</gene>
<accession>A0A2P5F1D7</accession>
<dbReference type="SMART" id="SM00717">
    <property type="entry name" value="SANT"/>
    <property type="match status" value="1"/>
</dbReference>
<evidence type="ECO:0000256" key="1">
    <source>
        <dbReference type="ARBA" id="ARBA00004123"/>
    </source>
</evidence>
<keyword evidence="7" id="KW-1185">Reference proteome</keyword>
<feature type="region of interest" description="Disordered" evidence="3">
    <location>
        <begin position="178"/>
        <end position="201"/>
    </location>
</feature>
<evidence type="ECO:0000256" key="2">
    <source>
        <dbReference type="ARBA" id="ARBA00023242"/>
    </source>
</evidence>
<organism evidence="6 7">
    <name type="scientific">Trema orientale</name>
    <name type="common">Charcoal tree</name>
    <name type="synonym">Celtis orientalis</name>
    <dbReference type="NCBI Taxonomy" id="63057"/>
    <lineage>
        <taxon>Eukaryota</taxon>
        <taxon>Viridiplantae</taxon>
        <taxon>Streptophyta</taxon>
        <taxon>Embryophyta</taxon>
        <taxon>Tracheophyta</taxon>
        <taxon>Spermatophyta</taxon>
        <taxon>Magnoliopsida</taxon>
        <taxon>eudicotyledons</taxon>
        <taxon>Gunneridae</taxon>
        <taxon>Pentapetalae</taxon>
        <taxon>rosids</taxon>
        <taxon>fabids</taxon>
        <taxon>Rosales</taxon>
        <taxon>Cannabaceae</taxon>
        <taxon>Trema</taxon>
    </lineage>
</organism>
<dbReference type="PROSITE" id="PS51294">
    <property type="entry name" value="HTH_MYB"/>
    <property type="match status" value="1"/>
</dbReference>
<dbReference type="PANTHER" id="PTHR47206">
    <property type="entry name" value="HOMEODOMAIN-LIKE SUPERFAMILY PROTEIN"/>
    <property type="match status" value="1"/>
</dbReference>
<dbReference type="CDD" id="cd11660">
    <property type="entry name" value="SANT_TRF"/>
    <property type="match status" value="1"/>
</dbReference>
<name>A0A2P5F1D7_TREOI</name>
<dbReference type="GO" id="GO:0005634">
    <property type="term" value="C:nucleus"/>
    <property type="evidence" value="ECO:0007669"/>
    <property type="project" value="UniProtKB-SubCell"/>
</dbReference>
<feature type="compositionally biased region" description="Polar residues" evidence="3">
    <location>
        <begin position="185"/>
        <end position="194"/>
    </location>
</feature>
<dbReference type="PROSITE" id="PS50090">
    <property type="entry name" value="MYB_LIKE"/>
    <property type="match status" value="1"/>
</dbReference>
<dbReference type="Proteomes" id="UP000237000">
    <property type="component" value="Unassembled WGS sequence"/>
</dbReference>